<dbReference type="Gene3D" id="3.40.50.300">
    <property type="entry name" value="P-loop containing nucleotide triphosphate hydrolases"/>
    <property type="match status" value="1"/>
</dbReference>
<evidence type="ECO:0000259" key="1">
    <source>
        <dbReference type="Pfam" id="PF13173"/>
    </source>
</evidence>
<feature type="domain" description="DUF4143" evidence="2">
    <location>
        <begin position="202"/>
        <end position="347"/>
    </location>
</feature>
<accession>A0A8J6MFN0</accession>
<dbReference type="PANTHER" id="PTHR33295:SF20">
    <property type="entry name" value="ATPASE"/>
    <property type="match status" value="1"/>
</dbReference>
<dbReference type="GO" id="GO:0005524">
    <property type="term" value="F:ATP binding"/>
    <property type="evidence" value="ECO:0007669"/>
    <property type="project" value="UniProtKB-KW"/>
</dbReference>
<evidence type="ECO:0000259" key="2">
    <source>
        <dbReference type="Pfam" id="PF13635"/>
    </source>
</evidence>
<dbReference type="RefSeq" id="WP_186909083.1">
    <property type="nucleotide sequence ID" value="NZ_JACOPP010000067.1"/>
</dbReference>
<dbReference type="SUPFAM" id="SSF52540">
    <property type="entry name" value="P-loop containing nucleoside triphosphate hydrolases"/>
    <property type="match status" value="1"/>
</dbReference>
<name>A0A8J6MFN0_9FIRM</name>
<comment type="caution">
    <text evidence="3">The sequence shown here is derived from an EMBL/GenBank/DDBJ whole genome shotgun (WGS) entry which is preliminary data.</text>
</comment>
<dbReference type="Proteomes" id="UP000661435">
    <property type="component" value="Unassembled WGS sequence"/>
</dbReference>
<keyword evidence="3" id="KW-0547">Nucleotide-binding</keyword>
<reference evidence="3" key="1">
    <citation type="submission" date="2020-08" db="EMBL/GenBank/DDBJ databases">
        <title>Genome public.</title>
        <authorList>
            <person name="Liu C."/>
            <person name="Sun Q."/>
        </authorList>
    </citation>
    <scope>NUCLEOTIDE SEQUENCE</scope>
    <source>
        <strain evidence="3">NSJ-51</strain>
    </source>
</reference>
<dbReference type="Gene3D" id="1.10.10.10">
    <property type="entry name" value="Winged helix-like DNA-binding domain superfamily/Winged helix DNA-binding domain"/>
    <property type="match status" value="1"/>
</dbReference>
<dbReference type="AlphaFoldDB" id="A0A8J6MFN0"/>
<evidence type="ECO:0000313" key="3">
    <source>
        <dbReference type="EMBL" id="MBC5735333.1"/>
    </source>
</evidence>
<proteinExistence type="predicted"/>
<evidence type="ECO:0000313" key="4">
    <source>
        <dbReference type="Proteomes" id="UP000661435"/>
    </source>
</evidence>
<gene>
    <name evidence="3" type="ORF">H8S57_16720</name>
</gene>
<sequence length="403" mass="46709">MIDRPLYVDKIMAYVDTPFVKILTGVRRCGKSTILKMIMERLKTERNIPEDRIISCRFDSMEYEDMTAKQIYTLLKEKLSPAGKTYLFLDEVQEIKGWEKIVNSLASDFDVDLYITGSNSRMMSSEIATYLTGRYVSFRIFTLSFGEYLMFKSKFANVGEPKTELANYVRLGGFPATHLQAYSQDEIYTIVRDIYNSTIFSDIVKRNQVRKIDQLERVVKYTFNNVGNTFSAKSIADYLKAERRSLDNETVYSYLEKLEKAYLLHRCSRYDLQGKEILKTQEKFYLADVALRYSVLGYNADSVASSLENIVYLELCRRGYTVNVGKTGDSEIDFVAVRQNEKIYVQVTQEINSEKTEKREYSRLLEIPDNYPKFVLTTDEFAGGNYEGIKTMHIADFLLSAEY</sequence>
<dbReference type="InterPro" id="IPR025420">
    <property type="entry name" value="DUF4143"/>
</dbReference>
<feature type="domain" description="AAA" evidence="1">
    <location>
        <begin position="20"/>
        <end position="149"/>
    </location>
</feature>
<dbReference type="InterPro" id="IPR036388">
    <property type="entry name" value="WH-like_DNA-bd_sf"/>
</dbReference>
<keyword evidence="3" id="KW-0067">ATP-binding</keyword>
<dbReference type="PANTHER" id="PTHR33295">
    <property type="entry name" value="ATPASE"/>
    <property type="match status" value="1"/>
</dbReference>
<protein>
    <submittedName>
        <fullName evidence="3">ATP-binding protein</fullName>
    </submittedName>
</protein>
<dbReference type="InterPro" id="IPR041682">
    <property type="entry name" value="AAA_14"/>
</dbReference>
<dbReference type="Pfam" id="PF13173">
    <property type="entry name" value="AAA_14"/>
    <property type="match status" value="1"/>
</dbReference>
<dbReference type="InterPro" id="IPR027417">
    <property type="entry name" value="P-loop_NTPase"/>
</dbReference>
<dbReference type="Pfam" id="PF13635">
    <property type="entry name" value="DUF4143"/>
    <property type="match status" value="1"/>
</dbReference>
<keyword evidence="4" id="KW-1185">Reference proteome</keyword>
<dbReference type="EMBL" id="JACOPP010000067">
    <property type="protein sequence ID" value="MBC5735333.1"/>
    <property type="molecule type" value="Genomic_DNA"/>
</dbReference>
<organism evidence="3 4">
    <name type="scientific">Lawsonibacter hominis</name>
    <dbReference type="NCBI Taxonomy" id="2763053"/>
    <lineage>
        <taxon>Bacteria</taxon>
        <taxon>Bacillati</taxon>
        <taxon>Bacillota</taxon>
        <taxon>Clostridia</taxon>
        <taxon>Eubacteriales</taxon>
        <taxon>Oscillospiraceae</taxon>
        <taxon>Lawsonibacter</taxon>
    </lineage>
</organism>